<organism evidence="1 2">
    <name type="scientific">Colletotrichum spaethianum</name>
    <dbReference type="NCBI Taxonomy" id="700344"/>
    <lineage>
        <taxon>Eukaryota</taxon>
        <taxon>Fungi</taxon>
        <taxon>Dikarya</taxon>
        <taxon>Ascomycota</taxon>
        <taxon>Pezizomycotina</taxon>
        <taxon>Sordariomycetes</taxon>
        <taxon>Hypocreomycetidae</taxon>
        <taxon>Glomerellales</taxon>
        <taxon>Glomerellaceae</taxon>
        <taxon>Colletotrichum</taxon>
        <taxon>Colletotrichum spaethianum species complex</taxon>
    </lineage>
</organism>
<protein>
    <recommendedName>
        <fullName evidence="3">C2H2-type domain-containing protein</fullName>
    </recommendedName>
</protein>
<comment type="caution">
    <text evidence="1">The sequence shown here is derived from an EMBL/GenBank/DDBJ whole genome shotgun (WGS) entry which is preliminary data.</text>
</comment>
<proteinExistence type="predicted"/>
<dbReference type="EMBL" id="BQXU01000002">
    <property type="protein sequence ID" value="GKT41211.1"/>
    <property type="molecule type" value="Genomic_DNA"/>
</dbReference>
<keyword evidence="2" id="KW-1185">Reference proteome</keyword>
<name>A0AA37P4H4_9PEZI</name>
<evidence type="ECO:0000313" key="2">
    <source>
        <dbReference type="Proteomes" id="UP001055115"/>
    </source>
</evidence>
<reference evidence="1 2" key="1">
    <citation type="submission" date="2022-03" db="EMBL/GenBank/DDBJ databases">
        <title>Genome data of Colletotrichum spp.</title>
        <authorList>
            <person name="Utami Y.D."/>
            <person name="Hiruma K."/>
        </authorList>
    </citation>
    <scope>NUCLEOTIDE SEQUENCE [LARGE SCALE GENOMIC DNA]</scope>
    <source>
        <strain evidence="1 2">MAFF 239500</strain>
    </source>
</reference>
<dbReference type="RefSeq" id="XP_049123561.1">
    <property type="nucleotide sequence ID" value="XM_049267604.1"/>
</dbReference>
<gene>
    <name evidence="1" type="ORF">ColSpa_01392</name>
</gene>
<accession>A0AA37P4H4</accession>
<dbReference type="Proteomes" id="UP001055115">
    <property type="component" value="Unassembled WGS sequence"/>
</dbReference>
<sequence>MPIQTSQSDTIQLPRTHIIKDHKKSSNAHLFQCPRCEKGFPDPAAFREHLMLPKDQMCDPTSEESSTGADVEDGLTAARARDLSYKVTNEGLKSWDDLWRWLFPSDKVALRPGRAGGVRKQQYV</sequence>
<dbReference type="AlphaFoldDB" id="A0AA37P4H4"/>
<evidence type="ECO:0000313" key="1">
    <source>
        <dbReference type="EMBL" id="GKT41211.1"/>
    </source>
</evidence>
<evidence type="ECO:0008006" key="3">
    <source>
        <dbReference type="Google" id="ProtNLM"/>
    </source>
</evidence>
<dbReference type="GeneID" id="73322194"/>